<evidence type="ECO:0000256" key="2">
    <source>
        <dbReference type="PROSITE-ProRule" id="PRU00221"/>
    </source>
</evidence>
<dbReference type="EMBL" id="JAEFCI010011494">
    <property type="protein sequence ID" value="KAG5456589.1"/>
    <property type="molecule type" value="Genomic_DNA"/>
</dbReference>
<dbReference type="AlphaFoldDB" id="A0A8H7ZNX5"/>
<feature type="compositionally biased region" description="Basic and acidic residues" evidence="3">
    <location>
        <begin position="63"/>
        <end position="79"/>
    </location>
</feature>
<dbReference type="OrthoDB" id="400at2759"/>
<dbReference type="GO" id="GO:0031932">
    <property type="term" value="C:TORC2 complex"/>
    <property type="evidence" value="ECO:0007669"/>
    <property type="project" value="InterPro"/>
</dbReference>
<gene>
    <name evidence="4" type="ORF">BJ554DRAFT_3634</name>
</gene>
<sequence>MSGFMTSTATTFDGHTTNVTAVQFHCEGKWMGTGSEDGTIKIWDGTWGAAELRSSSSCQRPSHTPEPRGAHIVRPERQHTSVGPRGELLHARIGKSFSAATLPRFRGRLMGR</sequence>
<dbReference type="GO" id="GO:0031931">
    <property type="term" value="C:TORC1 complex"/>
    <property type="evidence" value="ECO:0007669"/>
    <property type="project" value="InterPro"/>
</dbReference>
<feature type="region of interest" description="Disordered" evidence="3">
    <location>
        <begin position="54"/>
        <end position="84"/>
    </location>
</feature>
<reference evidence="4 5" key="1">
    <citation type="journal article" name="Sci. Rep.">
        <title>Genome-scale phylogenetic analyses confirm Olpidium as the closest living zoosporic fungus to the non-flagellated, terrestrial fungi.</title>
        <authorList>
            <person name="Chang Y."/>
            <person name="Rochon D."/>
            <person name="Sekimoto S."/>
            <person name="Wang Y."/>
            <person name="Chovatia M."/>
            <person name="Sandor L."/>
            <person name="Salamov A."/>
            <person name="Grigoriev I.V."/>
            <person name="Stajich J.E."/>
            <person name="Spatafora J.W."/>
        </authorList>
    </citation>
    <scope>NUCLEOTIDE SEQUENCE [LARGE SCALE GENOMIC DNA]</scope>
    <source>
        <strain evidence="4">S191</strain>
    </source>
</reference>
<dbReference type="Gene3D" id="2.130.10.10">
    <property type="entry name" value="YVTN repeat-like/Quinoprotein amine dehydrogenase"/>
    <property type="match status" value="1"/>
</dbReference>
<evidence type="ECO:0000256" key="3">
    <source>
        <dbReference type="SAM" id="MobiDB-lite"/>
    </source>
</evidence>
<comment type="caution">
    <text evidence="4">The sequence shown here is derived from an EMBL/GenBank/DDBJ whole genome shotgun (WGS) entry which is preliminary data.</text>
</comment>
<dbReference type="Proteomes" id="UP000673691">
    <property type="component" value="Unassembled WGS sequence"/>
</dbReference>
<dbReference type="InterPro" id="IPR036322">
    <property type="entry name" value="WD40_repeat_dom_sf"/>
</dbReference>
<dbReference type="PROSITE" id="PS50082">
    <property type="entry name" value="WD_REPEATS_2"/>
    <property type="match status" value="1"/>
</dbReference>
<evidence type="ECO:0000313" key="5">
    <source>
        <dbReference type="Proteomes" id="UP000673691"/>
    </source>
</evidence>
<dbReference type="SMART" id="SM00320">
    <property type="entry name" value="WD40"/>
    <property type="match status" value="1"/>
</dbReference>
<dbReference type="InterPro" id="IPR037588">
    <property type="entry name" value="MLST8"/>
</dbReference>
<dbReference type="SUPFAM" id="SSF50978">
    <property type="entry name" value="WD40 repeat-like"/>
    <property type="match status" value="1"/>
</dbReference>
<evidence type="ECO:0000256" key="1">
    <source>
        <dbReference type="ARBA" id="ARBA00009890"/>
    </source>
</evidence>
<dbReference type="GO" id="GO:0031929">
    <property type="term" value="P:TOR signaling"/>
    <property type="evidence" value="ECO:0007669"/>
    <property type="project" value="InterPro"/>
</dbReference>
<dbReference type="InterPro" id="IPR015943">
    <property type="entry name" value="WD40/YVTN_repeat-like_dom_sf"/>
</dbReference>
<evidence type="ECO:0000313" key="4">
    <source>
        <dbReference type="EMBL" id="KAG5456589.1"/>
    </source>
</evidence>
<keyword evidence="2" id="KW-0853">WD repeat</keyword>
<feature type="repeat" description="WD" evidence="2">
    <location>
        <begin position="12"/>
        <end position="44"/>
    </location>
</feature>
<dbReference type="InterPro" id="IPR001680">
    <property type="entry name" value="WD40_rpt"/>
</dbReference>
<dbReference type="Pfam" id="PF00400">
    <property type="entry name" value="WD40"/>
    <property type="match status" value="1"/>
</dbReference>
<comment type="similarity">
    <text evidence="1">Belongs to the WD repeat LST8 family.</text>
</comment>
<dbReference type="GO" id="GO:0032956">
    <property type="term" value="P:regulation of actin cytoskeleton organization"/>
    <property type="evidence" value="ECO:0007669"/>
    <property type="project" value="TreeGrafter"/>
</dbReference>
<proteinExistence type="inferred from homology"/>
<organism evidence="4 5">
    <name type="scientific">Olpidium bornovanus</name>
    <dbReference type="NCBI Taxonomy" id="278681"/>
    <lineage>
        <taxon>Eukaryota</taxon>
        <taxon>Fungi</taxon>
        <taxon>Fungi incertae sedis</taxon>
        <taxon>Olpidiomycota</taxon>
        <taxon>Olpidiomycotina</taxon>
        <taxon>Olpidiomycetes</taxon>
        <taxon>Olpidiales</taxon>
        <taxon>Olpidiaceae</taxon>
        <taxon>Olpidium</taxon>
    </lineage>
</organism>
<name>A0A8H7ZNX5_9FUNG</name>
<accession>A0A8H7ZNX5</accession>
<dbReference type="PANTHER" id="PTHR19842:SF0">
    <property type="entry name" value="TARGET OF RAPAMYCIN COMPLEX SUBUNIT LST8"/>
    <property type="match status" value="1"/>
</dbReference>
<dbReference type="PANTHER" id="PTHR19842">
    <property type="entry name" value="G BETA-LIKE PROTEIN GBL"/>
    <property type="match status" value="1"/>
</dbReference>
<dbReference type="PROSITE" id="PS50294">
    <property type="entry name" value="WD_REPEATS_REGION"/>
    <property type="match status" value="1"/>
</dbReference>
<keyword evidence="5" id="KW-1185">Reference proteome</keyword>
<protein>
    <submittedName>
        <fullName evidence="4">Uncharacterized protein</fullName>
    </submittedName>
</protein>